<evidence type="ECO:0000313" key="2">
    <source>
        <dbReference type="EMBL" id="PWN05876.1"/>
    </source>
</evidence>
<name>A0A316TZZ8_9BACT</name>
<reference evidence="2 3" key="1">
    <citation type="submission" date="2018-05" db="EMBL/GenBank/DDBJ databases">
        <title>Rhodohalobacter halophilus gen. nov., sp. nov., a moderately halophilic member of the family Balneolaceae.</title>
        <authorList>
            <person name="Liu Z.-W."/>
        </authorList>
    </citation>
    <scope>NUCLEOTIDE SEQUENCE [LARGE SCALE GENOMIC DNA]</scope>
    <source>
        <strain evidence="2 3">8A47</strain>
    </source>
</reference>
<dbReference type="PANTHER" id="PTHR14969:SF13">
    <property type="entry name" value="AT30094P"/>
    <property type="match status" value="1"/>
</dbReference>
<organism evidence="2 3">
    <name type="scientific">Rhodohalobacter mucosus</name>
    <dbReference type="NCBI Taxonomy" id="2079485"/>
    <lineage>
        <taxon>Bacteria</taxon>
        <taxon>Pseudomonadati</taxon>
        <taxon>Balneolota</taxon>
        <taxon>Balneolia</taxon>
        <taxon>Balneolales</taxon>
        <taxon>Balneolaceae</taxon>
        <taxon>Rhodohalobacter</taxon>
    </lineage>
</organism>
<dbReference type="CDD" id="cd01610">
    <property type="entry name" value="PAP2_like"/>
    <property type="match status" value="1"/>
</dbReference>
<evidence type="ECO:0000259" key="1">
    <source>
        <dbReference type="SMART" id="SM00014"/>
    </source>
</evidence>
<dbReference type="SMART" id="SM00014">
    <property type="entry name" value="acidPPc"/>
    <property type="match status" value="1"/>
</dbReference>
<dbReference type="PANTHER" id="PTHR14969">
    <property type="entry name" value="SPHINGOSINE-1-PHOSPHATE PHOSPHOHYDROLASE"/>
    <property type="match status" value="1"/>
</dbReference>
<protein>
    <recommendedName>
        <fullName evidence="1">Phosphatidic acid phosphatase type 2/haloperoxidase domain-containing protein</fullName>
    </recommendedName>
</protein>
<sequence>MNYTQAIFYLVLLCLLFNCDELMGQKNDSSPSKDRFLGWAVKDPIDIAKATDRQDLEALLVAGIGIVGISAFDYRSSDYFRSTFGNNDFLGVVNELGNLNYVAPFSAALFGTSLLTDNHKFQDAAFTSLQSVLYTKITVTIAKYAFARDRPEQNTDPYVFNFFERNATSFPSGHASNAFALVVPWVVYYPNVLTYSMLALPVGTALARVSKGRHWISDVSAGALIGAYWGYKLSRRHLNLAGAGNFHAVPIIHENGGGISLTFSF</sequence>
<dbReference type="AlphaFoldDB" id="A0A316TZZ8"/>
<dbReference type="Gene3D" id="1.20.144.10">
    <property type="entry name" value="Phosphatidic acid phosphatase type 2/haloperoxidase"/>
    <property type="match status" value="1"/>
</dbReference>
<accession>A0A316TZZ8</accession>
<comment type="caution">
    <text evidence="2">The sequence shown here is derived from an EMBL/GenBank/DDBJ whole genome shotgun (WGS) entry which is preliminary data.</text>
</comment>
<dbReference type="InterPro" id="IPR036938">
    <property type="entry name" value="PAP2/HPO_sf"/>
</dbReference>
<keyword evidence="3" id="KW-1185">Reference proteome</keyword>
<dbReference type="InterPro" id="IPR000326">
    <property type="entry name" value="PAP2/HPO"/>
</dbReference>
<gene>
    <name evidence="2" type="ORF">DDZ15_11870</name>
</gene>
<dbReference type="Proteomes" id="UP000245533">
    <property type="component" value="Unassembled WGS sequence"/>
</dbReference>
<feature type="domain" description="Phosphatidic acid phosphatase type 2/haloperoxidase" evidence="1">
    <location>
        <begin position="121"/>
        <end position="234"/>
    </location>
</feature>
<proteinExistence type="predicted"/>
<evidence type="ECO:0000313" key="3">
    <source>
        <dbReference type="Proteomes" id="UP000245533"/>
    </source>
</evidence>
<dbReference type="EMBL" id="QGGB01000008">
    <property type="protein sequence ID" value="PWN05876.1"/>
    <property type="molecule type" value="Genomic_DNA"/>
</dbReference>
<dbReference type="SUPFAM" id="SSF48317">
    <property type="entry name" value="Acid phosphatase/Vanadium-dependent haloperoxidase"/>
    <property type="match status" value="1"/>
</dbReference>
<dbReference type="Pfam" id="PF01569">
    <property type="entry name" value="PAP2"/>
    <property type="match status" value="1"/>
</dbReference>